<evidence type="ECO:0000256" key="4">
    <source>
        <dbReference type="ARBA" id="ARBA00023163"/>
    </source>
</evidence>
<keyword evidence="5" id="KW-0539">Nucleus</keyword>
<feature type="region of interest" description="Disordered" evidence="6">
    <location>
        <begin position="1"/>
        <end position="32"/>
    </location>
</feature>
<dbReference type="FunFam" id="1.10.10.10:FF:000017">
    <property type="entry name" value="transcription factor RFX3 isoform X1"/>
    <property type="match status" value="1"/>
</dbReference>
<dbReference type="PANTHER" id="PTHR12619:SF33">
    <property type="entry name" value="RFX, ISOFORM H"/>
    <property type="match status" value="1"/>
</dbReference>
<keyword evidence="2" id="KW-0805">Transcription regulation</keyword>
<dbReference type="SUPFAM" id="SSF46785">
    <property type="entry name" value="Winged helix' DNA-binding domain"/>
    <property type="match status" value="1"/>
</dbReference>
<accession>A0ABD2QN76</accession>
<evidence type="ECO:0000256" key="2">
    <source>
        <dbReference type="ARBA" id="ARBA00023015"/>
    </source>
</evidence>
<dbReference type="InterPro" id="IPR039779">
    <property type="entry name" value="RFX-like"/>
</dbReference>
<dbReference type="InterPro" id="IPR036388">
    <property type="entry name" value="WH-like_DNA-bd_sf"/>
</dbReference>
<dbReference type="Proteomes" id="UP001626550">
    <property type="component" value="Unassembled WGS sequence"/>
</dbReference>
<reference evidence="8 9" key="1">
    <citation type="submission" date="2024-11" db="EMBL/GenBank/DDBJ databases">
        <title>Adaptive evolution of stress response genes in parasites aligns with host niche diversity.</title>
        <authorList>
            <person name="Hahn C."/>
            <person name="Resl P."/>
        </authorList>
    </citation>
    <scope>NUCLEOTIDE SEQUENCE [LARGE SCALE GENOMIC DNA]</scope>
    <source>
        <strain evidence="8">EGGRZ-B1_66</strain>
        <tissue evidence="8">Body</tissue>
    </source>
</reference>
<dbReference type="Gene3D" id="1.10.10.10">
    <property type="entry name" value="Winged helix-like DNA-binding domain superfamily/Winged helix DNA-binding domain"/>
    <property type="match status" value="1"/>
</dbReference>
<organism evidence="8 9">
    <name type="scientific">Cichlidogyrus casuarinus</name>
    <dbReference type="NCBI Taxonomy" id="1844966"/>
    <lineage>
        <taxon>Eukaryota</taxon>
        <taxon>Metazoa</taxon>
        <taxon>Spiralia</taxon>
        <taxon>Lophotrochozoa</taxon>
        <taxon>Platyhelminthes</taxon>
        <taxon>Monogenea</taxon>
        <taxon>Monopisthocotylea</taxon>
        <taxon>Dactylogyridea</taxon>
        <taxon>Ancyrocephalidae</taxon>
        <taxon>Cichlidogyrus</taxon>
    </lineage>
</organism>
<evidence type="ECO:0000313" key="9">
    <source>
        <dbReference type="Proteomes" id="UP001626550"/>
    </source>
</evidence>
<feature type="compositionally biased region" description="Polar residues" evidence="6">
    <location>
        <begin position="21"/>
        <end position="32"/>
    </location>
</feature>
<dbReference type="GO" id="GO:0003677">
    <property type="term" value="F:DNA binding"/>
    <property type="evidence" value="ECO:0007669"/>
    <property type="project" value="UniProtKB-KW"/>
</dbReference>
<proteinExistence type="predicted"/>
<evidence type="ECO:0000256" key="3">
    <source>
        <dbReference type="ARBA" id="ARBA00023125"/>
    </source>
</evidence>
<dbReference type="EMBL" id="JBJKFK010000016">
    <property type="protein sequence ID" value="KAL3320995.1"/>
    <property type="molecule type" value="Genomic_DNA"/>
</dbReference>
<dbReference type="InterPro" id="IPR003150">
    <property type="entry name" value="DNA-bd_RFX"/>
</dbReference>
<dbReference type="PANTHER" id="PTHR12619">
    <property type="entry name" value="RFX TRANSCRIPTION FACTOR FAMILY"/>
    <property type="match status" value="1"/>
</dbReference>
<keyword evidence="9" id="KW-1185">Reference proteome</keyword>
<comment type="subcellular location">
    <subcellularLocation>
        <location evidence="1">Nucleus</location>
    </subcellularLocation>
</comment>
<comment type="caution">
    <text evidence="8">The sequence shown here is derived from an EMBL/GenBank/DDBJ whole genome shotgun (WGS) entry which is preliminary data.</text>
</comment>
<evidence type="ECO:0000313" key="8">
    <source>
        <dbReference type="EMBL" id="KAL3320995.1"/>
    </source>
</evidence>
<evidence type="ECO:0000256" key="6">
    <source>
        <dbReference type="SAM" id="MobiDB-lite"/>
    </source>
</evidence>
<protein>
    <submittedName>
        <fullName evidence="8">Transcription factor rfx3</fullName>
    </submittedName>
</protein>
<keyword evidence="3" id="KW-0238">DNA-binding</keyword>
<evidence type="ECO:0000256" key="1">
    <source>
        <dbReference type="ARBA" id="ARBA00004123"/>
    </source>
</evidence>
<dbReference type="PROSITE" id="PS51526">
    <property type="entry name" value="RFX_DBD"/>
    <property type="match status" value="1"/>
</dbReference>
<feature type="domain" description="RFX-type winged-helix" evidence="7">
    <location>
        <begin position="71"/>
        <end position="146"/>
    </location>
</feature>
<dbReference type="InterPro" id="IPR036390">
    <property type="entry name" value="WH_DNA-bd_sf"/>
</dbReference>
<keyword evidence="4" id="KW-0804">Transcription</keyword>
<dbReference type="GO" id="GO:0005634">
    <property type="term" value="C:nucleus"/>
    <property type="evidence" value="ECO:0007669"/>
    <property type="project" value="UniProtKB-SubCell"/>
</dbReference>
<name>A0ABD2QN76_9PLAT</name>
<dbReference type="AlphaFoldDB" id="A0ABD2QN76"/>
<evidence type="ECO:0000256" key="5">
    <source>
        <dbReference type="ARBA" id="ARBA00023242"/>
    </source>
</evidence>
<gene>
    <name evidence="8" type="primary">RFX3_1</name>
    <name evidence="8" type="ORF">Ciccas_000317</name>
</gene>
<evidence type="ECO:0000259" key="7">
    <source>
        <dbReference type="PROSITE" id="PS51526"/>
    </source>
</evidence>
<sequence length="273" mass="30784">MQSQSIDAEESQLQKKDAQNFDPTKTDSPMTNVSISMDKNLVRLQTREAASKAEQYIRLIRQNSARGNPVTVNWLISNYETAEGVSLPRSVIYSQYLNHCLEYWLEPMNPASFGKLIRAVFPGLRTRRLGTRGHSKYHYYGIRIKASSALNPSLNHINNSWDPRFERSTQQAAALAGAASSSRTPQKSLPTHFSTPSEIVLQIKPPYSAPPAKCDLHKSSEPTGYAASRGAQRRKWNPAIRQQFKYHAPELALLVCLHLQTNREAYSIPVELF</sequence>
<dbReference type="Pfam" id="PF02257">
    <property type="entry name" value="RFX_DNA_binding"/>
    <property type="match status" value="1"/>
</dbReference>